<feature type="transmembrane region" description="Helical" evidence="14">
    <location>
        <begin position="286"/>
        <end position="308"/>
    </location>
</feature>
<comment type="subcellular location">
    <subcellularLocation>
        <location evidence="1">Endoplasmic reticulum membrane</location>
        <topology evidence="1">Multi-pass membrane protein</topology>
    </subcellularLocation>
</comment>
<proteinExistence type="inferred from homology"/>
<keyword evidence="8 14" id="KW-1133">Transmembrane helix</keyword>
<dbReference type="OrthoDB" id="9781930at2"/>
<dbReference type="STRING" id="400055.SAMN04490243_0239"/>
<reference evidence="17 18" key="1">
    <citation type="submission" date="2016-10" db="EMBL/GenBank/DDBJ databases">
        <authorList>
            <person name="de Groot N.N."/>
        </authorList>
    </citation>
    <scope>NUCLEOTIDE SEQUENCE [LARGE SCALE GENOMIC DNA]</scope>
    <source>
        <strain evidence="17 18">DSM 21019</strain>
    </source>
</reference>
<evidence type="ECO:0000256" key="8">
    <source>
        <dbReference type="ARBA" id="ARBA00022989"/>
    </source>
</evidence>
<keyword evidence="10 14" id="KW-0472">Membrane</keyword>
<dbReference type="CDD" id="cd07343">
    <property type="entry name" value="M48A_Zmpste24p_like"/>
    <property type="match status" value="1"/>
</dbReference>
<dbReference type="AlphaFoldDB" id="A0A1I6FNE3"/>
<evidence type="ECO:0000259" key="15">
    <source>
        <dbReference type="Pfam" id="PF01435"/>
    </source>
</evidence>
<evidence type="ECO:0000256" key="3">
    <source>
        <dbReference type="ARBA" id="ARBA00022692"/>
    </source>
</evidence>
<keyword evidence="4 12" id="KW-0479">Metal-binding</keyword>
<feature type="transmembrane region" description="Helical" evidence="14">
    <location>
        <begin position="328"/>
        <end position="349"/>
    </location>
</feature>
<accession>A0A1I6FNE3</accession>
<evidence type="ECO:0000256" key="13">
    <source>
        <dbReference type="RuleBase" id="RU003983"/>
    </source>
</evidence>
<dbReference type="GO" id="GO:0071586">
    <property type="term" value="P:CAAX-box protein processing"/>
    <property type="evidence" value="ECO:0007669"/>
    <property type="project" value="InterPro"/>
</dbReference>
<feature type="active site" description="Proton donor" evidence="11">
    <location>
        <position position="358"/>
    </location>
</feature>
<protein>
    <submittedName>
        <fullName evidence="17">STE24 endopeptidase</fullName>
    </submittedName>
</protein>
<dbReference type="PANTHER" id="PTHR10120">
    <property type="entry name" value="CAAX PRENYL PROTEASE 1"/>
    <property type="match status" value="1"/>
</dbReference>
<organism evidence="17 18">
    <name type="scientific">Robiginitalea myxolifaciens</name>
    <dbReference type="NCBI Taxonomy" id="400055"/>
    <lineage>
        <taxon>Bacteria</taxon>
        <taxon>Pseudomonadati</taxon>
        <taxon>Bacteroidota</taxon>
        <taxon>Flavobacteriia</taxon>
        <taxon>Flavobacteriales</taxon>
        <taxon>Flavobacteriaceae</taxon>
        <taxon>Robiginitalea</taxon>
    </lineage>
</organism>
<keyword evidence="7 12" id="KW-0862">Zinc</keyword>
<feature type="active site" evidence="11">
    <location>
        <position position="277"/>
    </location>
</feature>
<keyword evidence="18" id="KW-1185">Reference proteome</keyword>
<dbReference type="InterPro" id="IPR001915">
    <property type="entry name" value="Peptidase_M48"/>
</dbReference>
<feature type="transmembrane region" description="Helical" evidence="14">
    <location>
        <begin position="140"/>
        <end position="167"/>
    </location>
</feature>
<dbReference type="Gene3D" id="3.30.2010.10">
    <property type="entry name" value="Metalloproteases ('zincins'), catalytic domain"/>
    <property type="match status" value="1"/>
</dbReference>
<feature type="domain" description="CAAX prenyl protease 1 N-terminal" evidence="16">
    <location>
        <begin position="26"/>
        <end position="203"/>
    </location>
</feature>
<feature type="transmembrane region" description="Helical" evidence="14">
    <location>
        <begin position="62"/>
        <end position="86"/>
    </location>
</feature>
<evidence type="ECO:0000256" key="6">
    <source>
        <dbReference type="ARBA" id="ARBA00022824"/>
    </source>
</evidence>
<evidence type="ECO:0000256" key="11">
    <source>
        <dbReference type="PIRSR" id="PIRSR627057-1"/>
    </source>
</evidence>
<dbReference type="FunFam" id="3.30.2010.10:FF:000002">
    <property type="entry name" value="CAAX prenyl protease"/>
    <property type="match status" value="1"/>
</dbReference>
<dbReference type="InterPro" id="IPR027057">
    <property type="entry name" value="CAXX_Prtase_1"/>
</dbReference>
<feature type="transmembrane region" description="Helical" evidence="14">
    <location>
        <begin position="173"/>
        <end position="193"/>
    </location>
</feature>
<feature type="transmembrane region" description="Helical" evidence="14">
    <location>
        <begin position="6"/>
        <end position="24"/>
    </location>
</feature>
<comment type="cofactor">
    <cofactor evidence="12 13">
        <name>Zn(2+)</name>
        <dbReference type="ChEBI" id="CHEBI:29105"/>
    </cofactor>
    <text evidence="12 13">Binds 1 zinc ion per subunit.</text>
</comment>
<comment type="similarity">
    <text evidence="13">Belongs to the peptidase M48 family.</text>
</comment>
<dbReference type="GO" id="GO:0004222">
    <property type="term" value="F:metalloendopeptidase activity"/>
    <property type="evidence" value="ECO:0007669"/>
    <property type="project" value="InterPro"/>
</dbReference>
<name>A0A1I6FNE3_9FLAO</name>
<feature type="binding site" evidence="12">
    <location>
        <position position="276"/>
    </location>
    <ligand>
        <name>Zn(2+)</name>
        <dbReference type="ChEBI" id="CHEBI:29105"/>
        <note>catalytic</note>
    </ligand>
</feature>
<feature type="domain" description="Peptidase M48" evidence="15">
    <location>
        <begin position="206"/>
        <end position="409"/>
    </location>
</feature>
<evidence type="ECO:0000256" key="7">
    <source>
        <dbReference type="ARBA" id="ARBA00022833"/>
    </source>
</evidence>
<sequence length="410" mass="46718">MTETTLFPLLLTILVLDYVTDLILDYLNARKFTAPPPAELSDLYSEEEYERSQRYKLVNYRFGLVSSTFSLLLLLGFLVFGGFQWMDLLVRQWSPDPMMQLFFFFGLLYFGNDLFSLPFKIYGTFGIEARFGFNRTTPGLFLADLLKGWVLAALIGALLLGAIYWFYTWAGPSFWLYAWALITAFSILANLFYSRLIVPLFNRQRPLEDGSLRKRIEEYAERVGFGLKQIFVIDGSKRSTKANAYFSGFGSQKRIALFDTLLEDLDENEVVAVLAHEVGHYKRNHIIINLVVSVILTGITLFVLSLFLNRPELAGALGVSQVSFHASLLAFGLLYSPISTLTSLFGNYLSRKFEFQADDYARKTYGGQPLVSSLKKLSRNHLSNLTPHPAYVFAHYSHPPLIQRIRNLSK</sequence>
<evidence type="ECO:0000259" key="16">
    <source>
        <dbReference type="Pfam" id="PF16491"/>
    </source>
</evidence>
<evidence type="ECO:0000256" key="1">
    <source>
        <dbReference type="ARBA" id="ARBA00004477"/>
    </source>
</evidence>
<evidence type="ECO:0000256" key="14">
    <source>
        <dbReference type="SAM" id="Phobius"/>
    </source>
</evidence>
<feature type="binding site" evidence="12">
    <location>
        <position position="280"/>
    </location>
    <ligand>
        <name>Zn(2+)</name>
        <dbReference type="ChEBI" id="CHEBI:29105"/>
        <note>catalytic</note>
    </ligand>
</feature>
<dbReference type="RefSeq" id="WP_092980025.1">
    <property type="nucleotide sequence ID" value="NZ_FOYQ01000001.1"/>
</dbReference>
<feature type="transmembrane region" description="Helical" evidence="14">
    <location>
        <begin position="98"/>
        <end position="119"/>
    </location>
</feature>
<evidence type="ECO:0000313" key="18">
    <source>
        <dbReference type="Proteomes" id="UP000199534"/>
    </source>
</evidence>
<feature type="binding site" evidence="12">
    <location>
        <position position="354"/>
    </location>
    <ligand>
        <name>Zn(2+)</name>
        <dbReference type="ChEBI" id="CHEBI:29105"/>
        <note>catalytic</note>
    </ligand>
</feature>
<keyword evidence="2 13" id="KW-0645">Protease</keyword>
<keyword evidence="3 14" id="KW-0812">Transmembrane</keyword>
<evidence type="ECO:0000256" key="5">
    <source>
        <dbReference type="ARBA" id="ARBA00022801"/>
    </source>
</evidence>
<evidence type="ECO:0000313" key="17">
    <source>
        <dbReference type="EMBL" id="SFR31462.1"/>
    </source>
</evidence>
<keyword evidence="9 13" id="KW-0482">Metalloprotease</keyword>
<dbReference type="Proteomes" id="UP000199534">
    <property type="component" value="Unassembled WGS sequence"/>
</dbReference>
<dbReference type="EMBL" id="FOYQ01000001">
    <property type="protein sequence ID" value="SFR31462.1"/>
    <property type="molecule type" value="Genomic_DNA"/>
</dbReference>
<dbReference type="InterPro" id="IPR032456">
    <property type="entry name" value="Peptidase_M48_N"/>
</dbReference>
<evidence type="ECO:0000256" key="9">
    <source>
        <dbReference type="ARBA" id="ARBA00023049"/>
    </source>
</evidence>
<dbReference type="Pfam" id="PF01435">
    <property type="entry name" value="Peptidase_M48"/>
    <property type="match status" value="1"/>
</dbReference>
<keyword evidence="5 13" id="KW-0378">Hydrolase</keyword>
<evidence type="ECO:0000256" key="10">
    <source>
        <dbReference type="ARBA" id="ARBA00023136"/>
    </source>
</evidence>
<gene>
    <name evidence="17" type="ORF">SAMN04490243_0239</name>
</gene>
<dbReference type="GO" id="GO:0046872">
    <property type="term" value="F:metal ion binding"/>
    <property type="evidence" value="ECO:0007669"/>
    <property type="project" value="UniProtKB-KW"/>
</dbReference>
<dbReference type="Pfam" id="PF16491">
    <property type="entry name" value="Peptidase_M48_N"/>
    <property type="match status" value="1"/>
</dbReference>
<evidence type="ECO:0000256" key="2">
    <source>
        <dbReference type="ARBA" id="ARBA00022670"/>
    </source>
</evidence>
<keyword evidence="6" id="KW-0256">Endoplasmic reticulum</keyword>
<evidence type="ECO:0000256" key="12">
    <source>
        <dbReference type="PIRSR" id="PIRSR627057-2"/>
    </source>
</evidence>
<evidence type="ECO:0000256" key="4">
    <source>
        <dbReference type="ARBA" id="ARBA00022723"/>
    </source>
</evidence>